<reference evidence="2" key="2">
    <citation type="submission" date="2020-09" db="EMBL/GenBank/DDBJ databases">
        <authorList>
            <person name="Sun Q."/>
            <person name="Zhou Y."/>
        </authorList>
    </citation>
    <scope>NUCLEOTIDE SEQUENCE</scope>
    <source>
        <strain evidence="2">CGMCC 1.15178</strain>
    </source>
</reference>
<dbReference type="Gene3D" id="3.40.190.10">
    <property type="entry name" value="Periplasmic binding protein-like II"/>
    <property type="match status" value="2"/>
</dbReference>
<keyword evidence="3" id="KW-1185">Reference proteome</keyword>
<dbReference type="InterPro" id="IPR050490">
    <property type="entry name" value="Bact_solute-bd_prot1"/>
</dbReference>
<sequence length="552" mass="61283">MTKRTHSLFIVVILIVTVFVTACSSNNKKDPETTPTSAPSGNGPAAAEGGKFDPPITLTTVGTVKPTVAYENGDSVDNNPWTREYEKRYGVKFNTLWTVDGSQWETKTNLMIATGDIPDFFQASPTQFKQLLEADLIEDLTATYESAPERAKNILNEGGPEALMSATVDGKLMAIPFTGAPKEGAPMIWLRTDWMEKLSLEPPKTMNDLLAIMDAFATKDPDGNNAADTFGMAVDKDFGTLTGFFNSYHAYHRIWIKDSADKLQYSSIQPEMKQALSVLQELFKKKQIDPEFGSKDFSKMAETVVSGKVGVVITHPYAGLYPFQSSVDQDPKAQWKAFPLVSADGQEPKKQASLGVSGYWVVKKGVKHPEVLFNMLDMWVELFYENKDLDINKQFVNGGSSGTNEIWQMNKIAAYRAYKNADQHLKIIKALETGDTSELTGDDQSAFSNIKGFLEGDRSKWGWNVIFGEGGSMGVTDQYRQSNDYVNDEFITAPLPVMSERMADLNKKELEVFTKIIIGASSIDDFDKFVAEWKKEGGDAITAEVNEWYATK</sequence>
<dbReference type="EMBL" id="BMHP01000002">
    <property type="protein sequence ID" value="GGD72702.1"/>
    <property type="molecule type" value="Genomic_DNA"/>
</dbReference>
<protein>
    <submittedName>
        <fullName evidence="2">Lipoprotein LipO</fullName>
    </submittedName>
</protein>
<dbReference type="PANTHER" id="PTHR43649:SF12">
    <property type="entry name" value="DIACETYLCHITOBIOSE BINDING PROTEIN DASA"/>
    <property type="match status" value="1"/>
</dbReference>
<dbReference type="AlphaFoldDB" id="A0A917DVI8"/>
<gene>
    <name evidence="2" type="primary">lipO</name>
    <name evidence="2" type="ORF">GCM10010911_33200</name>
</gene>
<accession>A0A917DVI8</accession>
<dbReference type="PROSITE" id="PS51257">
    <property type="entry name" value="PROKAR_LIPOPROTEIN"/>
    <property type="match status" value="1"/>
</dbReference>
<dbReference type="Proteomes" id="UP000612456">
    <property type="component" value="Unassembled WGS sequence"/>
</dbReference>
<keyword evidence="2" id="KW-0449">Lipoprotein</keyword>
<proteinExistence type="predicted"/>
<evidence type="ECO:0000313" key="3">
    <source>
        <dbReference type="Proteomes" id="UP000612456"/>
    </source>
</evidence>
<reference evidence="2" key="1">
    <citation type="journal article" date="2014" name="Int. J. Syst. Evol. Microbiol.">
        <title>Complete genome sequence of Corynebacterium casei LMG S-19264T (=DSM 44701T), isolated from a smear-ripened cheese.</title>
        <authorList>
            <consortium name="US DOE Joint Genome Institute (JGI-PGF)"/>
            <person name="Walter F."/>
            <person name="Albersmeier A."/>
            <person name="Kalinowski J."/>
            <person name="Ruckert C."/>
        </authorList>
    </citation>
    <scope>NUCLEOTIDE SEQUENCE</scope>
    <source>
        <strain evidence="2">CGMCC 1.15178</strain>
    </source>
</reference>
<evidence type="ECO:0000313" key="2">
    <source>
        <dbReference type="EMBL" id="GGD72702.1"/>
    </source>
</evidence>
<dbReference type="PANTHER" id="PTHR43649">
    <property type="entry name" value="ARABINOSE-BINDING PROTEIN-RELATED"/>
    <property type="match status" value="1"/>
</dbReference>
<comment type="caution">
    <text evidence="2">The sequence shown here is derived from an EMBL/GenBank/DDBJ whole genome shotgun (WGS) entry which is preliminary data.</text>
</comment>
<feature type="region of interest" description="Disordered" evidence="1">
    <location>
        <begin position="26"/>
        <end position="56"/>
    </location>
</feature>
<dbReference type="SUPFAM" id="SSF53850">
    <property type="entry name" value="Periplasmic binding protein-like II"/>
    <property type="match status" value="1"/>
</dbReference>
<dbReference type="RefSeq" id="WP_188993033.1">
    <property type="nucleotide sequence ID" value="NZ_BMHP01000002.1"/>
</dbReference>
<organism evidence="2 3">
    <name type="scientific">Paenibacillus nasutitermitis</name>
    <dbReference type="NCBI Taxonomy" id="1652958"/>
    <lineage>
        <taxon>Bacteria</taxon>
        <taxon>Bacillati</taxon>
        <taxon>Bacillota</taxon>
        <taxon>Bacilli</taxon>
        <taxon>Bacillales</taxon>
        <taxon>Paenibacillaceae</taxon>
        <taxon>Paenibacillus</taxon>
    </lineage>
</organism>
<name>A0A917DVI8_9BACL</name>
<dbReference type="CDD" id="cd13580">
    <property type="entry name" value="PBP2_AlgQ_like_1"/>
    <property type="match status" value="1"/>
</dbReference>
<evidence type="ECO:0000256" key="1">
    <source>
        <dbReference type="SAM" id="MobiDB-lite"/>
    </source>
</evidence>